<comment type="caution">
    <text evidence="1">The sequence shown here is derived from an EMBL/GenBank/DDBJ whole genome shotgun (WGS) entry which is preliminary data.</text>
</comment>
<organism evidence="1">
    <name type="scientific">marine sediment metagenome</name>
    <dbReference type="NCBI Taxonomy" id="412755"/>
    <lineage>
        <taxon>unclassified sequences</taxon>
        <taxon>metagenomes</taxon>
        <taxon>ecological metagenomes</taxon>
    </lineage>
</organism>
<dbReference type="EMBL" id="LAZR01067663">
    <property type="protein sequence ID" value="KKK51136.1"/>
    <property type="molecule type" value="Genomic_DNA"/>
</dbReference>
<gene>
    <name evidence="1" type="ORF">LCGC14_3117980</name>
</gene>
<protein>
    <submittedName>
        <fullName evidence="1">Uncharacterized protein</fullName>
    </submittedName>
</protein>
<name>A0A0F8YT03_9ZZZZ</name>
<reference evidence="1" key="1">
    <citation type="journal article" date="2015" name="Nature">
        <title>Complex archaea that bridge the gap between prokaryotes and eukaryotes.</title>
        <authorList>
            <person name="Spang A."/>
            <person name="Saw J.H."/>
            <person name="Jorgensen S.L."/>
            <person name="Zaremba-Niedzwiedzka K."/>
            <person name="Martijn J."/>
            <person name="Lind A.E."/>
            <person name="van Eijk R."/>
            <person name="Schleper C."/>
            <person name="Guy L."/>
            <person name="Ettema T.J."/>
        </authorList>
    </citation>
    <scope>NUCLEOTIDE SEQUENCE</scope>
</reference>
<accession>A0A0F8YT03</accession>
<dbReference type="AlphaFoldDB" id="A0A0F8YT03"/>
<proteinExistence type="predicted"/>
<sequence length="132" mass="15040">MKVAFELIIPVHRLGACSWHRVMVMANDLELYSDDIYRITRDMVASCECGGVATVVDVAQFLRSFSLEDPVHIVWDAQGANSLRAKPDVVVNVSFQTNRVWVGDAEFTFKSFRSYDDSYTDFVHWLLSRSTV</sequence>
<evidence type="ECO:0000313" key="1">
    <source>
        <dbReference type="EMBL" id="KKK51136.1"/>
    </source>
</evidence>